<gene>
    <name evidence="2" type="ORF">GCM10023205_77650</name>
</gene>
<dbReference type="InterPro" id="IPR014942">
    <property type="entry name" value="AbiEii"/>
</dbReference>
<name>A0ABP9IC04_9ACTN</name>
<sequence>MTIDERPTSWDEMEWGPWPETDVVPQEPLDDETRENQGLPTSLSVVRGEGVVQRPVFEPALQHYSRAMRPGEPQFASAETAARWYAARHRALDHVLAGIASSAWAEHLVLRGSILLKAWYGDAAREPRDLDFVVVPPTWVMEEPRTDRMLEDLAAAAAEVSKADAGSTVRIDAAGAASDEIWTYDRVPGRRLVLPWHADGLPSGSVQLDFVFNERIPHTPEFTHIPARHADHGNAAGHRILAATPAQSLAWKLLWLVTDTYPQGKDLYDAVLLAEAGSLPADLLLRSLVSSDASWAGQRVTTAFLDDIDVDADEFRKDYPEVPDGIEQLLERLKAALAPTFAQAAAEPPADGYARRAALLAPAVERLRELVREEGLDAVLSRVSMDRDPLPETLVLLRETIGADACTLEDVAATYVDFTARAYPGSYNYYRRTPEELANAVAKLGETV</sequence>
<dbReference type="Pfam" id="PF08843">
    <property type="entry name" value="AbiEii"/>
    <property type="match status" value="1"/>
</dbReference>
<dbReference type="EMBL" id="BAABHS010000049">
    <property type="protein sequence ID" value="GAA4993446.1"/>
    <property type="molecule type" value="Genomic_DNA"/>
</dbReference>
<reference evidence="3" key="1">
    <citation type="journal article" date="2019" name="Int. J. Syst. Evol. Microbiol.">
        <title>The Global Catalogue of Microorganisms (GCM) 10K type strain sequencing project: providing services to taxonomists for standard genome sequencing and annotation.</title>
        <authorList>
            <consortium name="The Broad Institute Genomics Platform"/>
            <consortium name="The Broad Institute Genome Sequencing Center for Infectious Disease"/>
            <person name="Wu L."/>
            <person name="Ma J."/>
        </authorList>
    </citation>
    <scope>NUCLEOTIDE SEQUENCE [LARGE SCALE GENOMIC DNA]</scope>
    <source>
        <strain evidence="3">JCM 17986</strain>
    </source>
</reference>
<evidence type="ECO:0000313" key="3">
    <source>
        <dbReference type="Proteomes" id="UP001500466"/>
    </source>
</evidence>
<accession>A0ABP9IC04</accession>
<organism evidence="2 3">
    <name type="scientific">Yinghuangia aomiensis</name>
    <dbReference type="NCBI Taxonomy" id="676205"/>
    <lineage>
        <taxon>Bacteria</taxon>
        <taxon>Bacillati</taxon>
        <taxon>Actinomycetota</taxon>
        <taxon>Actinomycetes</taxon>
        <taxon>Kitasatosporales</taxon>
        <taxon>Streptomycetaceae</taxon>
        <taxon>Yinghuangia</taxon>
    </lineage>
</organism>
<comment type="caution">
    <text evidence="2">The sequence shown here is derived from an EMBL/GenBank/DDBJ whole genome shotgun (WGS) entry which is preliminary data.</text>
</comment>
<dbReference type="Proteomes" id="UP001500466">
    <property type="component" value="Unassembled WGS sequence"/>
</dbReference>
<evidence type="ECO:0000256" key="1">
    <source>
        <dbReference type="SAM" id="MobiDB-lite"/>
    </source>
</evidence>
<evidence type="ECO:0000313" key="2">
    <source>
        <dbReference type="EMBL" id="GAA4993446.1"/>
    </source>
</evidence>
<feature type="region of interest" description="Disordered" evidence="1">
    <location>
        <begin position="1"/>
        <end position="38"/>
    </location>
</feature>
<dbReference type="RefSeq" id="WP_345680577.1">
    <property type="nucleotide sequence ID" value="NZ_BAABHS010000049.1"/>
</dbReference>
<keyword evidence="3" id="KW-1185">Reference proteome</keyword>
<evidence type="ECO:0008006" key="4">
    <source>
        <dbReference type="Google" id="ProtNLM"/>
    </source>
</evidence>
<protein>
    <recommendedName>
        <fullName evidence="4">Nucleotidyl transferase AbiEii toxin, Type IV TA system</fullName>
    </recommendedName>
</protein>
<proteinExistence type="predicted"/>